<dbReference type="EMBL" id="JABZFZ010000009">
    <property type="protein sequence ID" value="MBF0939332.1"/>
    <property type="molecule type" value="Genomic_DNA"/>
</dbReference>
<protein>
    <submittedName>
        <fullName evidence="1">Uncharacterized protein</fullName>
    </submittedName>
</protein>
<name>A0A929MY12_9ACTO</name>
<comment type="caution">
    <text evidence="1">The sequence shown here is derived from an EMBL/GenBank/DDBJ whole genome shotgun (WGS) entry which is preliminary data.</text>
</comment>
<evidence type="ECO:0000313" key="1">
    <source>
        <dbReference type="EMBL" id="MBF0939332.1"/>
    </source>
</evidence>
<organism evidence="1 2">
    <name type="scientific">Schaalia georgiae</name>
    <dbReference type="NCBI Taxonomy" id="52768"/>
    <lineage>
        <taxon>Bacteria</taxon>
        <taxon>Bacillati</taxon>
        <taxon>Actinomycetota</taxon>
        <taxon>Actinomycetes</taxon>
        <taxon>Actinomycetales</taxon>
        <taxon>Actinomycetaceae</taxon>
        <taxon>Schaalia</taxon>
    </lineage>
</organism>
<evidence type="ECO:0000313" key="2">
    <source>
        <dbReference type="Proteomes" id="UP000718630"/>
    </source>
</evidence>
<sequence>MRPTIIQCRPRGYEYTAIHLTSDNLAEVARRYVAVYLNRSGDALTVHTVGGVVTARPGMVLLEDPHGEYEVLTFEDYQDQYEEGLEVDAFVLRGDA</sequence>
<proteinExistence type="predicted"/>
<accession>A0A929MY12</accession>
<reference evidence="1" key="1">
    <citation type="submission" date="2020-04" db="EMBL/GenBank/DDBJ databases">
        <title>Deep metagenomics examines the oral microbiome during advanced dental caries in children, revealing novel taxa and co-occurrences with host molecules.</title>
        <authorList>
            <person name="Baker J.L."/>
            <person name="Morton J.T."/>
            <person name="Dinis M."/>
            <person name="Alvarez R."/>
            <person name="Tran N.C."/>
            <person name="Knight R."/>
            <person name="Edlund A."/>
        </authorList>
    </citation>
    <scope>NUCLEOTIDE SEQUENCE</scope>
    <source>
        <strain evidence="1">JCVI_32_bin.64</strain>
    </source>
</reference>
<dbReference type="Proteomes" id="UP000718630">
    <property type="component" value="Unassembled WGS sequence"/>
</dbReference>
<gene>
    <name evidence="1" type="ORF">HXK03_00435</name>
</gene>
<dbReference type="AlphaFoldDB" id="A0A929MY12"/>